<dbReference type="Gramene" id="ABO98067">
    <property type="protein sequence ID" value="ABO98067"/>
    <property type="gene ID" value="OSTLU_33502"/>
</dbReference>
<dbReference type="Proteomes" id="UP000001568">
    <property type="component" value="Chromosome 9"/>
</dbReference>
<accession>A4S2M3</accession>
<sequence length="334" mass="36352">MPTVPFAPPSARDVAPARPSARVDRRAVVVATVCAPLLARARRAEAKSSLIDDLRVKRLNKPVFNGGRPRAQAYPDWLEGEWRATIDFAGYEFPSAVVAREAVAREATTPGFQKLSLAYAPDVGREGKTEYRMRFARDGGDVIEDRGFNLREIVDAYVGEGAVEAVEYDARRDANRTTIRLKRGASNNAERIELFTNARDSETRESDGTFFALESLRQVTLGYSTSYGVARMVPTDYTHVWTFTPLPDVDGVDGASAGEPRIGVTGVKVVNRVKATLSTAGYLQPNDALKYTASDAANPNGAPVPRVGAASQVAFEPVVLYSHVLYLERVGCVP</sequence>
<name>A4S2M3_OSTLU</name>
<dbReference type="EMBL" id="CP000589">
    <property type="protein sequence ID" value="ABO98067.1"/>
    <property type="molecule type" value="Genomic_DNA"/>
</dbReference>
<proteinExistence type="predicted"/>
<dbReference type="InterPro" id="IPR049213">
    <property type="entry name" value="DUF6816"/>
</dbReference>
<dbReference type="AlphaFoldDB" id="A4S2M3"/>
<dbReference type="OMA" id="FCNARES"/>
<dbReference type="RefSeq" id="XP_001419774.1">
    <property type="nucleotide sequence ID" value="XM_001419737.1"/>
</dbReference>
<dbReference type="eggNOG" id="ENOG502S6QT">
    <property type="taxonomic scope" value="Eukaryota"/>
</dbReference>
<gene>
    <name evidence="2" type="ORF">OSTLU_33502</name>
</gene>
<dbReference type="HOGENOM" id="CLU_786066_0_0_1"/>
<protein>
    <recommendedName>
        <fullName evidence="1">DUF6816 domain-containing protein</fullName>
    </recommendedName>
</protein>
<reference evidence="2 3" key="1">
    <citation type="journal article" date="2007" name="Proc. Natl. Acad. Sci. U.S.A.">
        <title>The tiny eukaryote Ostreococcus provides genomic insights into the paradox of plankton speciation.</title>
        <authorList>
            <person name="Palenik B."/>
            <person name="Grimwood J."/>
            <person name="Aerts A."/>
            <person name="Rouze P."/>
            <person name="Salamov A."/>
            <person name="Putnam N."/>
            <person name="Dupont C."/>
            <person name="Jorgensen R."/>
            <person name="Derelle E."/>
            <person name="Rombauts S."/>
            <person name="Zhou K."/>
            <person name="Otillar R."/>
            <person name="Merchant S.S."/>
            <person name="Podell S."/>
            <person name="Gaasterland T."/>
            <person name="Napoli C."/>
            <person name="Gendler K."/>
            <person name="Manuell A."/>
            <person name="Tai V."/>
            <person name="Vallon O."/>
            <person name="Piganeau G."/>
            <person name="Jancek S."/>
            <person name="Heijde M."/>
            <person name="Jabbari K."/>
            <person name="Bowler C."/>
            <person name="Lohr M."/>
            <person name="Robbens S."/>
            <person name="Werner G."/>
            <person name="Dubchak I."/>
            <person name="Pazour G.J."/>
            <person name="Ren Q."/>
            <person name="Paulsen I."/>
            <person name="Delwiche C."/>
            <person name="Schmutz J."/>
            <person name="Rokhsar D."/>
            <person name="Van de Peer Y."/>
            <person name="Moreau H."/>
            <person name="Grigoriev I.V."/>
        </authorList>
    </citation>
    <scope>NUCLEOTIDE SEQUENCE [LARGE SCALE GENOMIC DNA]</scope>
    <source>
        <strain evidence="2 3">CCE9901</strain>
    </source>
</reference>
<evidence type="ECO:0000313" key="2">
    <source>
        <dbReference type="EMBL" id="ABO98067.1"/>
    </source>
</evidence>
<keyword evidence="3" id="KW-1185">Reference proteome</keyword>
<feature type="domain" description="DUF6816" evidence="1">
    <location>
        <begin position="73"/>
        <end position="290"/>
    </location>
</feature>
<dbReference type="KEGG" id="olu:OSTLU_33502"/>
<evidence type="ECO:0000313" key="3">
    <source>
        <dbReference type="Proteomes" id="UP000001568"/>
    </source>
</evidence>
<evidence type="ECO:0000259" key="1">
    <source>
        <dbReference type="Pfam" id="PF20670"/>
    </source>
</evidence>
<dbReference type="OrthoDB" id="195555at2759"/>
<dbReference type="GeneID" id="5003555"/>
<organism evidence="2 3">
    <name type="scientific">Ostreococcus lucimarinus (strain CCE9901)</name>
    <dbReference type="NCBI Taxonomy" id="436017"/>
    <lineage>
        <taxon>Eukaryota</taxon>
        <taxon>Viridiplantae</taxon>
        <taxon>Chlorophyta</taxon>
        <taxon>Mamiellophyceae</taxon>
        <taxon>Mamiellales</taxon>
        <taxon>Bathycoccaceae</taxon>
        <taxon>Ostreococcus</taxon>
    </lineage>
</organism>
<dbReference type="Pfam" id="PF20670">
    <property type="entry name" value="DUF6816"/>
    <property type="match status" value="1"/>
</dbReference>